<comment type="caution">
    <text evidence="2">The sequence shown here is derived from an EMBL/GenBank/DDBJ whole genome shotgun (WGS) entry which is preliminary data.</text>
</comment>
<feature type="compositionally biased region" description="Polar residues" evidence="1">
    <location>
        <begin position="42"/>
        <end position="63"/>
    </location>
</feature>
<keyword evidence="3" id="KW-1185">Reference proteome</keyword>
<dbReference type="Proteomes" id="UP000257109">
    <property type="component" value="Unassembled WGS sequence"/>
</dbReference>
<name>A0A371EG68_MUCPR</name>
<reference evidence="2" key="1">
    <citation type="submission" date="2018-05" db="EMBL/GenBank/DDBJ databases">
        <title>Draft genome of Mucuna pruriens seed.</title>
        <authorList>
            <person name="Nnadi N.E."/>
            <person name="Vos R."/>
            <person name="Hasami M.H."/>
            <person name="Devisetty U.K."/>
            <person name="Aguiy J.C."/>
        </authorList>
    </citation>
    <scope>NUCLEOTIDE SEQUENCE [LARGE SCALE GENOMIC DNA]</scope>
    <source>
        <strain evidence="2">JCA_2017</strain>
    </source>
</reference>
<dbReference type="EMBL" id="QJKJ01014137">
    <property type="protein sequence ID" value="RDX64959.1"/>
    <property type="molecule type" value="Genomic_DNA"/>
</dbReference>
<feature type="region of interest" description="Disordered" evidence="1">
    <location>
        <begin position="42"/>
        <end position="64"/>
    </location>
</feature>
<feature type="non-terminal residue" evidence="2">
    <location>
        <position position="1"/>
    </location>
</feature>
<proteinExistence type="predicted"/>
<protein>
    <submittedName>
        <fullName evidence="2">Uncharacterized protein</fullName>
    </submittedName>
</protein>
<evidence type="ECO:0000313" key="3">
    <source>
        <dbReference type="Proteomes" id="UP000257109"/>
    </source>
</evidence>
<evidence type="ECO:0000313" key="2">
    <source>
        <dbReference type="EMBL" id="RDX64959.1"/>
    </source>
</evidence>
<sequence length="127" mass="13994">MTNPIPNPGATSILMAPQEESLALQNIIKELAEIQKQVVADSNTRLADPTTSPHGPSQSTTRGEGTLRSFIARFSNVFVKIHNLNPEVALHSMFMTLKVGLFLDKTPKEHGRLEDESHWLHPDGKDG</sequence>
<dbReference type="AlphaFoldDB" id="A0A371EG68"/>
<organism evidence="2 3">
    <name type="scientific">Mucuna pruriens</name>
    <name type="common">Velvet bean</name>
    <name type="synonym">Dolichos pruriens</name>
    <dbReference type="NCBI Taxonomy" id="157652"/>
    <lineage>
        <taxon>Eukaryota</taxon>
        <taxon>Viridiplantae</taxon>
        <taxon>Streptophyta</taxon>
        <taxon>Embryophyta</taxon>
        <taxon>Tracheophyta</taxon>
        <taxon>Spermatophyta</taxon>
        <taxon>Magnoliopsida</taxon>
        <taxon>eudicotyledons</taxon>
        <taxon>Gunneridae</taxon>
        <taxon>Pentapetalae</taxon>
        <taxon>rosids</taxon>
        <taxon>fabids</taxon>
        <taxon>Fabales</taxon>
        <taxon>Fabaceae</taxon>
        <taxon>Papilionoideae</taxon>
        <taxon>50 kb inversion clade</taxon>
        <taxon>NPAAA clade</taxon>
        <taxon>indigoferoid/millettioid clade</taxon>
        <taxon>Phaseoleae</taxon>
        <taxon>Mucuna</taxon>
    </lineage>
</organism>
<evidence type="ECO:0000256" key="1">
    <source>
        <dbReference type="SAM" id="MobiDB-lite"/>
    </source>
</evidence>
<accession>A0A371EG68</accession>
<gene>
    <name evidence="2" type="ORF">CR513_56420</name>
</gene>
<dbReference type="OrthoDB" id="1426925at2759"/>